<evidence type="ECO:0000313" key="2">
    <source>
        <dbReference type="Proteomes" id="UP001558850"/>
    </source>
</evidence>
<protein>
    <submittedName>
        <fullName evidence="1">Uncharacterized protein</fullName>
    </submittedName>
</protein>
<gene>
    <name evidence="1" type="ORF">AB4Y32_32960</name>
</gene>
<name>A0ACC6UA04_9BURK</name>
<dbReference type="Proteomes" id="UP001558850">
    <property type="component" value="Unassembled WGS sequence"/>
</dbReference>
<evidence type="ECO:0000313" key="1">
    <source>
        <dbReference type="EMBL" id="MEX3936528.1"/>
    </source>
</evidence>
<keyword evidence="2" id="KW-1185">Reference proteome</keyword>
<reference evidence="1" key="1">
    <citation type="submission" date="2024-07" db="EMBL/GenBank/DDBJ databases">
        <title>A survey of Mimosa microsymbionts across Brazilian biomes reveals a high diversity of Paraburkholderia nodulating endemic species, but also that Cupriavidus is common as a symbiont of widespread species.</title>
        <authorList>
            <person name="Rouws L."/>
            <person name="Barauna A."/>
            <person name="Beukes C."/>
            <person name="Rouws J.R.C."/>
            <person name="De Faria S.M."/>
            <person name="Gross E."/>
            <person name="Bueno Dos Reis Junior F."/>
            <person name="Simon M.F."/>
            <person name="Maluk M."/>
            <person name="Odee D.W."/>
            <person name="Kenicer G."/>
            <person name="Young J.P.W."/>
            <person name="Reis V.M."/>
            <person name="Zilli J."/>
            <person name="James E.K."/>
        </authorList>
    </citation>
    <scope>NUCLEOTIDE SEQUENCE</scope>
    <source>
        <strain evidence="1">EG181B</strain>
    </source>
</reference>
<accession>A0ACC6UA04</accession>
<organism evidence="1 2">
    <name type="scientific">Paraburkholderia phymatum</name>
    <dbReference type="NCBI Taxonomy" id="148447"/>
    <lineage>
        <taxon>Bacteria</taxon>
        <taxon>Pseudomonadati</taxon>
        <taxon>Pseudomonadota</taxon>
        <taxon>Betaproteobacteria</taxon>
        <taxon>Burkholderiales</taxon>
        <taxon>Burkholderiaceae</taxon>
        <taxon>Paraburkholderia</taxon>
    </lineage>
</organism>
<comment type="caution">
    <text evidence="1">The sequence shown here is derived from an EMBL/GenBank/DDBJ whole genome shotgun (WGS) entry which is preliminary data.</text>
</comment>
<dbReference type="EMBL" id="JBFRCH010000033">
    <property type="protein sequence ID" value="MEX3936528.1"/>
    <property type="molecule type" value="Genomic_DNA"/>
</dbReference>
<sequence length="69" mass="7599">MTPAWRGCRLQAPRISPILRQLFLQALMAGRGSAPIAGPALIFLKISWRAGVPPIRRAQGRALRHALDM</sequence>
<proteinExistence type="predicted"/>